<dbReference type="Proteomes" id="UP000033995">
    <property type="component" value="Unassembled WGS sequence"/>
</dbReference>
<proteinExistence type="predicted"/>
<dbReference type="EMBL" id="LBOZ01000003">
    <property type="protein sequence ID" value="KKP47774.1"/>
    <property type="molecule type" value="Genomic_DNA"/>
</dbReference>
<organism evidence="1 2">
    <name type="scientific">Candidatus Woesebacteria bacterium GW2011_GWA2_33_28</name>
    <dbReference type="NCBI Taxonomy" id="1618561"/>
    <lineage>
        <taxon>Bacteria</taxon>
        <taxon>Candidatus Woeseibacteriota</taxon>
    </lineage>
</organism>
<comment type="caution">
    <text evidence="1">The sequence shown here is derived from an EMBL/GenBank/DDBJ whole genome shotgun (WGS) entry which is preliminary data.</text>
</comment>
<sequence length="93" mass="10866">MKLYLFGGTEIDYNQHLILKRLINQVLREINPKQLLHIPYARTIIPKGEEKIWGEDWITRDLDLSQIELLDARNSNDLKRAQKPVIFMNGGPP</sequence>
<evidence type="ECO:0000313" key="2">
    <source>
        <dbReference type="Proteomes" id="UP000033995"/>
    </source>
</evidence>
<evidence type="ECO:0000313" key="1">
    <source>
        <dbReference type="EMBL" id="KKP47774.1"/>
    </source>
</evidence>
<accession>A0A0F9ZU38</accession>
<dbReference type="AlphaFoldDB" id="A0A0F9ZU38"/>
<reference evidence="1 2" key="1">
    <citation type="journal article" date="2015" name="Nature">
        <title>rRNA introns, odd ribosomes, and small enigmatic genomes across a large radiation of phyla.</title>
        <authorList>
            <person name="Brown C.T."/>
            <person name="Hug L.A."/>
            <person name="Thomas B.C."/>
            <person name="Sharon I."/>
            <person name="Castelle C.J."/>
            <person name="Singh A."/>
            <person name="Wilkins M.J."/>
            <person name="Williams K.H."/>
            <person name="Banfield J.F."/>
        </authorList>
    </citation>
    <scope>NUCLEOTIDE SEQUENCE [LARGE SCALE GENOMIC DNA]</scope>
</reference>
<name>A0A0F9ZU38_9BACT</name>
<protein>
    <submittedName>
        <fullName evidence="1">Uncharacterized protein</fullName>
    </submittedName>
</protein>
<gene>
    <name evidence="1" type="ORF">UR38_C0003G0179</name>
</gene>